<keyword evidence="3" id="KW-1185">Reference proteome</keyword>
<protein>
    <submittedName>
        <fullName evidence="2">Uncharacterized protein</fullName>
    </submittedName>
</protein>
<evidence type="ECO:0000313" key="2">
    <source>
        <dbReference type="EMBL" id="KAK7524830.1"/>
    </source>
</evidence>
<proteinExistence type="predicted"/>
<feature type="compositionally biased region" description="Polar residues" evidence="1">
    <location>
        <begin position="197"/>
        <end position="222"/>
    </location>
</feature>
<name>A0ABR1L154_9PEZI</name>
<sequence length="322" mass="34856">MTTSVALLPTPTPPASSTQSKQRPKLSLNTAQAQFRTFGKGSSLRLDTLSAVSPTIRNTFSNGYEPRPASASETPPSKPWAADTPTSASTYNSTISTSSVSSLGLDSGRIPYSLPHNVKSILANSPLPPIVRHRTMKPMFPPAKRVSFRAPLTEEIKTSKYTLAHSDLESSSSTISSLSLDCHPSKTVESKELEPKASQTLTLPSRTAQEATKPQKTPSLAMNLSLPGRNCKRESPSDSESDGDECPVTPVAGRRKRRREWVWTLGPINGQKPPAEYVSEDLFDDHPHSLKDKAFQTRPNDIGVDESLASPAGSEDSSTEMR</sequence>
<accession>A0ABR1L154</accession>
<reference evidence="2 3" key="1">
    <citation type="submission" date="2024-04" db="EMBL/GenBank/DDBJ databases">
        <title>Phyllosticta paracitricarpa is synonymous to the EU quarantine fungus P. citricarpa based on phylogenomic analyses.</title>
        <authorList>
            <consortium name="Lawrence Berkeley National Laboratory"/>
            <person name="Van Ingen-Buijs V.A."/>
            <person name="Van Westerhoven A.C."/>
            <person name="Haridas S."/>
            <person name="Skiadas P."/>
            <person name="Martin F."/>
            <person name="Groenewald J.Z."/>
            <person name="Crous P.W."/>
            <person name="Seidl M.F."/>
        </authorList>
    </citation>
    <scope>NUCLEOTIDE SEQUENCE [LARGE SCALE GENOMIC DNA]</scope>
    <source>
        <strain evidence="2 3">CBS 123371</strain>
    </source>
</reference>
<feature type="compositionally biased region" description="Low complexity" evidence="1">
    <location>
        <begin position="1"/>
        <end position="20"/>
    </location>
</feature>
<feature type="region of interest" description="Disordered" evidence="1">
    <location>
        <begin position="1"/>
        <end position="27"/>
    </location>
</feature>
<dbReference type="Proteomes" id="UP001363622">
    <property type="component" value="Unassembled WGS sequence"/>
</dbReference>
<gene>
    <name evidence="2" type="ORF">IWZ03DRAFT_392164</name>
</gene>
<comment type="caution">
    <text evidence="2">The sequence shown here is derived from an EMBL/GenBank/DDBJ whole genome shotgun (WGS) entry which is preliminary data.</text>
</comment>
<feature type="region of interest" description="Disordered" evidence="1">
    <location>
        <begin position="186"/>
        <end position="251"/>
    </location>
</feature>
<feature type="region of interest" description="Disordered" evidence="1">
    <location>
        <begin position="285"/>
        <end position="322"/>
    </location>
</feature>
<dbReference type="EMBL" id="JBBPHU010000001">
    <property type="protein sequence ID" value="KAK7524830.1"/>
    <property type="molecule type" value="Genomic_DNA"/>
</dbReference>
<evidence type="ECO:0000256" key="1">
    <source>
        <dbReference type="SAM" id="MobiDB-lite"/>
    </source>
</evidence>
<evidence type="ECO:0000313" key="3">
    <source>
        <dbReference type="Proteomes" id="UP001363622"/>
    </source>
</evidence>
<feature type="compositionally biased region" description="Basic and acidic residues" evidence="1">
    <location>
        <begin position="285"/>
        <end position="295"/>
    </location>
</feature>
<feature type="compositionally biased region" description="Basic and acidic residues" evidence="1">
    <location>
        <begin position="186"/>
        <end position="195"/>
    </location>
</feature>
<feature type="region of interest" description="Disordered" evidence="1">
    <location>
        <begin position="59"/>
        <end position="93"/>
    </location>
</feature>
<organism evidence="2 3">
    <name type="scientific">Phyllosticta citriasiana</name>
    <dbReference type="NCBI Taxonomy" id="595635"/>
    <lineage>
        <taxon>Eukaryota</taxon>
        <taxon>Fungi</taxon>
        <taxon>Dikarya</taxon>
        <taxon>Ascomycota</taxon>
        <taxon>Pezizomycotina</taxon>
        <taxon>Dothideomycetes</taxon>
        <taxon>Dothideomycetes incertae sedis</taxon>
        <taxon>Botryosphaeriales</taxon>
        <taxon>Phyllostictaceae</taxon>
        <taxon>Phyllosticta</taxon>
    </lineage>
</organism>